<dbReference type="EnsemblBacteria" id="ABF40550">
    <property type="protein sequence ID" value="ABF40550"/>
    <property type="gene ID" value="Acid345_1548"/>
</dbReference>
<dbReference type="Pfam" id="PF03459">
    <property type="entry name" value="TOBE"/>
    <property type="match status" value="1"/>
</dbReference>
<dbReference type="AlphaFoldDB" id="Q1IRF0"/>
<evidence type="ECO:0000259" key="3">
    <source>
        <dbReference type="PROSITE" id="PS51866"/>
    </source>
</evidence>
<dbReference type="InterPro" id="IPR041657">
    <property type="entry name" value="HTH_17"/>
</dbReference>
<keyword evidence="1 2" id="KW-0500">Molybdenum</keyword>
<dbReference type="EMBL" id="CP000360">
    <property type="protein sequence ID" value="ABF40550.1"/>
    <property type="molecule type" value="Genomic_DNA"/>
</dbReference>
<accession>Q1IRF0</accession>
<dbReference type="NCBIfam" id="TIGR01764">
    <property type="entry name" value="excise"/>
    <property type="match status" value="1"/>
</dbReference>
<evidence type="ECO:0000313" key="4">
    <source>
        <dbReference type="EMBL" id="ABF40550.1"/>
    </source>
</evidence>
<dbReference type="InterPro" id="IPR005116">
    <property type="entry name" value="Transp-assoc_OB_typ1"/>
</dbReference>
<dbReference type="InterPro" id="IPR010093">
    <property type="entry name" value="SinI_DNA-bd"/>
</dbReference>
<dbReference type="HOGENOM" id="CLU_107520_1_0_0"/>
<gene>
    <name evidence="4" type="ordered locus">Acid345_1548</name>
</gene>
<organism evidence="4 5">
    <name type="scientific">Koribacter versatilis (strain Ellin345)</name>
    <dbReference type="NCBI Taxonomy" id="204669"/>
    <lineage>
        <taxon>Bacteria</taxon>
        <taxon>Pseudomonadati</taxon>
        <taxon>Acidobacteriota</taxon>
        <taxon>Terriglobia</taxon>
        <taxon>Terriglobales</taxon>
        <taxon>Candidatus Korobacteraceae</taxon>
        <taxon>Candidatus Korobacter</taxon>
    </lineage>
</organism>
<sequence>MERIKMLTPRDAAKILGVSYPTVKQWIYRGRLKTGKTQGGHYRIPESEIDRLLPAATKVAAPEVRRKNFRKISGRNQLVGKVIDIKISGLMAQVTLSIGEQHITSIITADAVRELRLKKGQTAAALIKSTEVMIVLP</sequence>
<dbReference type="InterPro" id="IPR009061">
    <property type="entry name" value="DNA-bd_dom_put_sf"/>
</dbReference>
<dbReference type="InterPro" id="IPR008995">
    <property type="entry name" value="Mo/tungstate-bd_C_term_dom"/>
</dbReference>
<dbReference type="SUPFAM" id="SSF46955">
    <property type="entry name" value="Putative DNA-binding domain"/>
    <property type="match status" value="1"/>
</dbReference>
<dbReference type="PROSITE" id="PS51866">
    <property type="entry name" value="MOP"/>
    <property type="match status" value="1"/>
</dbReference>
<dbReference type="STRING" id="204669.Acid345_1548"/>
<dbReference type="SUPFAM" id="SSF50331">
    <property type="entry name" value="MOP-like"/>
    <property type="match status" value="1"/>
</dbReference>
<dbReference type="InterPro" id="IPR004606">
    <property type="entry name" value="Mop_domain"/>
</dbReference>
<name>Q1IRF0_KORVE</name>
<dbReference type="GO" id="GO:0003677">
    <property type="term" value="F:DNA binding"/>
    <property type="evidence" value="ECO:0007669"/>
    <property type="project" value="InterPro"/>
</dbReference>
<dbReference type="CDD" id="cd04762">
    <property type="entry name" value="HTH_MerR-trunc"/>
    <property type="match status" value="1"/>
</dbReference>
<dbReference type="GO" id="GO:0015689">
    <property type="term" value="P:molybdate ion transport"/>
    <property type="evidence" value="ECO:0007669"/>
    <property type="project" value="InterPro"/>
</dbReference>
<protein>
    <submittedName>
        <fullName evidence="4">Molybdenum-pterin binding protein</fullName>
    </submittedName>
</protein>
<dbReference type="RefSeq" id="WP_011522352.1">
    <property type="nucleotide sequence ID" value="NC_008009.1"/>
</dbReference>
<dbReference type="eggNOG" id="COG3585">
    <property type="taxonomic scope" value="Bacteria"/>
</dbReference>
<evidence type="ECO:0000256" key="2">
    <source>
        <dbReference type="PROSITE-ProRule" id="PRU01213"/>
    </source>
</evidence>
<dbReference type="KEGG" id="aba:Acid345_1548"/>
<dbReference type="NCBIfam" id="TIGR00638">
    <property type="entry name" value="Mop"/>
    <property type="match status" value="1"/>
</dbReference>
<proteinExistence type="predicted"/>
<dbReference type="Gene3D" id="1.10.1660.10">
    <property type="match status" value="1"/>
</dbReference>
<feature type="domain" description="Mop" evidence="3">
    <location>
        <begin position="71"/>
        <end position="136"/>
    </location>
</feature>
<evidence type="ECO:0000256" key="1">
    <source>
        <dbReference type="ARBA" id="ARBA00022505"/>
    </source>
</evidence>
<reference evidence="4 5" key="1">
    <citation type="journal article" date="2009" name="Appl. Environ. Microbiol.">
        <title>Three genomes from the phylum Acidobacteria provide insight into the lifestyles of these microorganisms in soils.</title>
        <authorList>
            <person name="Ward N.L."/>
            <person name="Challacombe J.F."/>
            <person name="Janssen P.H."/>
            <person name="Henrissat B."/>
            <person name="Coutinho P.M."/>
            <person name="Wu M."/>
            <person name="Xie G."/>
            <person name="Haft D.H."/>
            <person name="Sait M."/>
            <person name="Badger J."/>
            <person name="Barabote R.D."/>
            <person name="Bradley B."/>
            <person name="Brettin T.S."/>
            <person name="Brinkac L.M."/>
            <person name="Bruce D."/>
            <person name="Creasy T."/>
            <person name="Daugherty S.C."/>
            <person name="Davidsen T.M."/>
            <person name="DeBoy R.T."/>
            <person name="Detter J.C."/>
            <person name="Dodson R.J."/>
            <person name="Durkin A.S."/>
            <person name="Ganapathy A."/>
            <person name="Gwinn-Giglio M."/>
            <person name="Han C.S."/>
            <person name="Khouri H."/>
            <person name="Kiss H."/>
            <person name="Kothari S.P."/>
            <person name="Madupu R."/>
            <person name="Nelson K.E."/>
            <person name="Nelson W.C."/>
            <person name="Paulsen I."/>
            <person name="Penn K."/>
            <person name="Ren Q."/>
            <person name="Rosovitz M.J."/>
            <person name="Selengut J.D."/>
            <person name="Shrivastava S."/>
            <person name="Sullivan S.A."/>
            <person name="Tapia R."/>
            <person name="Thompson L.S."/>
            <person name="Watkins K.L."/>
            <person name="Yang Q."/>
            <person name="Yu C."/>
            <person name="Zafar N."/>
            <person name="Zhou L."/>
            <person name="Kuske C.R."/>
        </authorList>
    </citation>
    <scope>NUCLEOTIDE SEQUENCE [LARGE SCALE GENOMIC DNA]</scope>
    <source>
        <strain evidence="4 5">Ellin345</strain>
    </source>
</reference>
<dbReference type="Pfam" id="PF12728">
    <property type="entry name" value="HTH_17"/>
    <property type="match status" value="1"/>
</dbReference>
<keyword evidence="5" id="KW-1185">Reference proteome</keyword>
<dbReference type="Proteomes" id="UP000002432">
    <property type="component" value="Chromosome"/>
</dbReference>
<evidence type="ECO:0000313" key="5">
    <source>
        <dbReference type="Proteomes" id="UP000002432"/>
    </source>
</evidence>
<dbReference type="Gene3D" id="2.40.50.100">
    <property type="match status" value="1"/>
</dbReference>